<protein>
    <submittedName>
        <fullName evidence="1">Winged helix DNA-binding domain-containing protein</fullName>
    </submittedName>
</protein>
<dbReference type="GO" id="GO:0003677">
    <property type="term" value="F:DNA binding"/>
    <property type="evidence" value="ECO:0007669"/>
    <property type="project" value="UniProtKB-KW"/>
</dbReference>
<dbReference type="Pfam" id="PF06224">
    <property type="entry name" value="AlkZ-like"/>
    <property type="match status" value="1"/>
</dbReference>
<dbReference type="InterPro" id="IPR009351">
    <property type="entry name" value="AlkZ-like"/>
</dbReference>
<dbReference type="AlphaFoldDB" id="A0A6H9YTW8"/>
<keyword evidence="2" id="KW-1185">Reference proteome</keyword>
<accession>A0A6H9YTW8</accession>
<dbReference type="Proteomes" id="UP000468735">
    <property type="component" value="Unassembled WGS sequence"/>
</dbReference>
<dbReference type="PANTHER" id="PTHR38479:SF2">
    <property type="entry name" value="WINGED HELIX DNA-BINDING DOMAIN-CONTAINING PROTEIN"/>
    <property type="match status" value="1"/>
</dbReference>
<dbReference type="EMBL" id="WBMT01000002">
    <property type="protein sequence ID" value="KAB2351724.1"/>
    <property type="molecule type" value="Genomic_DNA"/>
</dbReference>
<dbReference type="RefSeq" id="WP_151558751.1">
    <property type="nucleotide sequence ID" value="NZ_WBMT01000002.1"/>
</dbReference>
<dbReference type="PANTHER" id="PTHR38479">
    <property type="entry name" value="LMO0824 PROTEIN"/>
    <property type="match status" value="1"/>
</dbReference>
<gene>
    <name evidence="1" type="ORF">F8566_05800</name>
</gene>
<keyword evidence="1" id="KW-0238">DNA-binding</keyword>
<comment type="caution">
    <text evidence="1">The sequence shown here is derived from an EMBL/GenBank/DDBJ whole genome shotgun (WGS) entry which is preliminary data.</text>
</comment>
<dbReference type="OrthoDB" id="9148135at2"/>
<evidence type="ECO:0000313" key="1">
    <source>
        <dbReference type="EMBL" id="KAB2351724.1"/>
    </source>
</evidence>
<proteinExistence type="predicted"/>
<sequence>MMISLRGLNRTLLTRQLLVDRVPMAPFETIRHLVAVQGQEPNWPYIGLWTRLTDFRHDDLAVLIHERKVVRSTMLRRTVHLAHADDFTWIRPTVAPIVRAAFSSPFYADETKGLDLDEVHQVGRELLAGRTLTRREYGRLMAERYPGRNGGRLASVAELMSAMVHGPEAAAWGRWGSPPSVSVTLAEEWSGLPMATAPEPERLVLRYLAAFGPASVMDVQTWAGITRLRAVMAGMRDELRVVRDEEGRELYDLPDAPIADPDRPVPVRFLPAFDNALLGHKDRRRVIDEEDRRRYAKVASGGVPMFLVDGFVQGVWTVRKSTLTVAPFRPLPDEDAEAVLAEAERLRTFIGGELTIDFVEDGSAPINNLQAGSR</sequence>
<reference evidence="1 2" key="1">
    <citation type="submission" date="2019-09" db="EMBL/GenBank/DDBJ databases">
        <title>Actinomadura physcomitrii sp. nov., a novel actinomycete isolated from moss [Physcomitrium sphaericum (Ludw) Fuernr].</title>
        <authorList>
            <person name="Zhuang X."/>
            <person name="Liu C."/>
        </authorList>
    </citation>
    <scope>NUCLEOTIDE SEQUENCE [LARGE SCALE GENOMIC DNA]</scope>
    <source>
        <strain evidence="1 2">HMC1</strain>
    </source>
</reference>
<name>A0A6H9YTW8_9ACTN</name>
<organism evidence="1 2">
    <name type="scientific">Actinomadura rudentiformis</name>
    <dbReference type="NCBI Taxonomy" id="359158"/>
    <lineage>
        <taxon>Bacteria</taxon>
        <taxon>Bacillati</taxon>
        <taxon>Actinomycetota</taxon>
        <taxon>Actinomycetes</taxon>
        <taxon>Streptosporangiales</taxon>
        <taxon>Thermomonosporaceae</taxon>
        <taxon>Actinomadura</taxon>
    </lineage>
</organism>
<evidence type="ECO:0000313" key="2">
    <source>
        <dbReference type="Proteomes" id="UP000468735"/>
    </source>
</evidence>